<reference evidence="6" key="1">
    <citation type="submission" date="2025-08" db="UniProtKB">
        <authorList>
            <consortium name="Ensembl"/>
        </authorList>
    </citation>
    <scope>IDENTIFICATION</scope>
</reference>
<dbReference type="SUPFAM" id="SSF57501">
    <property type="entry name" value="Cystine-knot cytokines"/>
    <property type="match status" value="1"/>
</dbReference>
<keyword evidence="3" id="KW-0964">Secreted</keyword>
<evidence type="ECO:0000256" key="1">
    <source>
        <dbReference type="ARBA" id="ARBA00004613"/>
    </source>
</evidence>
<dbReference type="SMART" id="SM00068">
    <property type="entry name" value="GHB"/>
    <property type="match status" value="1"/>
</dbReference>
<evidence type="ECO:0000256" key="3">
    <source>
        <dbReference type="ARBA" id="ARBA00022525"/>
    </source>
</evidence>
<dbReference type="GO" id="GO:0007186">
    <property type="term" value="P:G protein-coupled receptor signaling pathway"/>
    <property type="evidence" value="ECO:0007669"/>
    <property type="project" value="TreeGrafter"/>
</dbReference>
<dbReference type="GO" id="GO:0005737">
    <property type="term" value="C:cytoplasm"/>
    <property type="evidence" value="ECO:0007669"/>
    <property type="project" value="TreeGrafter"/>
</dbReference>
<evidence type="ECO:0000313" key="6">
    <source>
        <dbReference type="Ensembl" id="ENSCSEP00000022919.1"/>
    </source>
</evidence>
<name>A0A3P8W8F1_CYNSE</name>
<sequence>PSVVRLLSVCCPSVVRLSSVCLSVCLRGASKEVRRHLSVHHGTHLAQHTVSSYKLCHLCFQKPVPEPPYIQRHHRVCTYSRIRHMTARLPGCQPNISSLYHYPMALHCHCAICSTQDTDGGGGVVSPGPGSCHVIMSVTCR</sequence>
<comment type="similarity">
    <text evidence="2">Belongs to the glycoprotein hormones subunit beta family.</text>
</comment>
<dbReference type="PANTHER" id="PTHR11515">
    <property type="entry name" value="GLYCOPROTEIN HORMONE BETA CHAIN"/>
    <property type="match status" value="1"/>
</dbReference>
<dbReference type="GO" id="GO:0005179">
    <property type="term" value="F:hormone activity"/>
    <property type="evidence" value="ECO:0007669"/>
    <property type="project" value="InterPro"/>
</dbReference>
<dbReference type="InterPro" id="IPR001545">
    <property type="entry name" value="Gonadotropin_bsu"/>
</dbReference>
<dbReference type="GeneTree" id="ENSGT00730000111179"/>
<dbReference type="Ensembl" id="ENSCSET00000023214.1">
    <property type="protein sequence ID" value="ENSCSEP00000022919.1"/>
    <property type="gene ID" value="ENSCSEG00000014603.1"/>
</dbReference>
<keyword evidence="7" id="KW-1185">Reference proteome</keyword>
<dbReference type="AlphaFoldDB" id="A0A3P8W8F1"/>
<protein>
    <submittedName>
        <fullName evidence="6">Si:dkey-23i12.9</fullName>
    </submittedName>
</protein>
<dbReference type="PANTHER" id="PTHR11515:SF14">
    <property type="entry name" value="GLYCOPROTEIN HORMONE BETA-5"/>
    <property type="match status" value="1"/>
</dbReference>
<dbReference type="InterPro" id="IPR029034">
    <property type="entry name" value="Cystine-knot_cytokine"/>
</dbReference>
<dbReference type="Gene3D" id="2.10.90.10">
    <property type="entry name" value="Cystine-knot cytokines"/>
    <property type="match status" value="1"/>
</dbReference>
<evidence type="ECO:0000313" key="7">
    <source>
        <dbReference type="Proteomes" id="UP000265120"/>
    </source>
</evidence>
<reference evidence="6" key="2">
    <citation type="submission" date="2025-09" db="UniProtKB">
        <authorList>
            <consortium name="Ensembl"/>
        </authorList>
    </citation>
    <scope>IDENTIFICATION</scope>
</reference>
<dbReference type="Proteomes" id="UP000265120">
    <property type="component" value="Unassembled WGS sequence"/>
</dbReference>
<dbReference type="Pfam" id="PF00007">
    <property type="entry name" value="Cys_knot"/>
    <property type="match status" value="1"/>
</dbReference>
<dbReference type="GO" id="GO:0005615">
    <property type="term" value="C:extracellular space"/>
    <property type="evidence" value="ECO:0007669"/>
    <property type="project" value="TreeGrafter"/>
</dbReference>
<organism evidence="6 7">
    <name type="scientific">Cynoglossus semilaevis</name>
    <name type="common">Tongue sole</name>
    <dbReference type="NCBI Taxonomy" id="244447"/>
    <lineage>
        <taxon>Eukaryota</taxon>
        <taxon>Metazoa</taxon>
        <taxon>Chordata</taxon>
        <taxon>Craniata</taxon>
        <taxon>Vertebrata</taxon>
        <taxon>Euteleostomi</taxon>
        <taxon>Actinopterygii</taxon>
        <taxon>Neopterygii</taxon>
        <taxon>Teleostei</taxon>
        <taxon>Neoteleostei</taxon>
        <taxon>Acanthomorphata</taxon>
        <taxon>Carangaria</taxon>
        <taxon>Pleuronectiformes</taxon>
        <taxon>Pleuronectoidei</taxon>
        <taxon>Cynoglossidae</taxon>
        <taxon>Cynoglossinae</taxon>
        <taxon>Cynoglossus</taxon>
    </lineage>
</organism>
<evidence type="ECO:0000259" key="5">
    <source>
        <dbReference type="Pfam" id="PF00007"/>
    </source>
</evidence>
<dbReference type="InParanoid" id="A0A3P8W8F1"/>
<dbReference type="GO" id="GO:0002155">
    <property type="term" value="P:regulation of thyroid hormone receptor signaling pathway"/>
    <property type="evidence" value="ECO:0007669"/>
    <property type="project" value="TreeGrafter"/>
</dbReference>
<comment type="subcellular location">
    <subcellularLocation>
        <location evidence="1">Secreted</location>
    </subcellularLocation>
</comment>
<accession>A0A3P8W8F1</accession>
<dbReference type="CDD" id="cd00069">
    <property type="entry name" value="GHB_like"/>
    <property type="match status" value="1"/>
</dbReference>
<evidence type="ECO:0000256" key="2">
    <source>
        <dbReference type="ARBA" id="ARBA00006552"/>
    </source>
</evidence>
<proteinExistence type="inferred from homology"/>
<feature type="domain" description="Glycoprotein hormone subunit beta" evidence="5">
    <location>
        <begin position="53"/>
        <end position="119"/>
    </location>
</feature>
<keyword evidence="4" id="KW-1015">Disulfide bond</keyword>
<evidence type="ECO:0000256" key="4">
    <source>
        <dbReference type="ARBA" id="ARBA00023157"/>
    </source>
</evidence>
<dbReference type="InterPro" id="IPR006208">
    <property type="entry name" value="Glyco_hormone_CN"/>
</dbReference>